<feature type="domain" description="Transposable element P transposase-like GTP-binding insertion" evidence="3">
    <location>
        <begin position="373"/>
        <end position="494"/>
    </location>
</feature>
<evidence type="ECO:0000259" key="2">
    <source>
        <dbReference type="Pfam" id="PF21787"/>
    </source>
</evidence>
<feature type="compositionally biased region" description="Polar residues" evidence="1">
    <location>
        <begin position="23"/>
        <end position="63"/>
    </location>
</feature>
<feature type="compositionally biased region" description="Basic residues" evidence="1">
    <location>
        <begin position="88"/>
        <end position="103"/>
    </location>
</feature>
<keyword evidence="5" id="KW-1185">Reference proteome</keyword>
<dbReference type="Proteomes" id="UP001159042">
    <property type="component" value="Unassembled WGS sequence"/>
</dbReference>
<evidence type="ECO:0000259" key="3">
    <source>
        <dbReference type="Pfam" id="PF21788"/>
    </source>
</evidence>
<organism evidence="4 5">
    <name type="scientific">Exocentrus adspersus</name>
    <dbReference type="NCBI Taxonomy" id="1586481"/>
    <lineage>
        <taxon>Eukaryota</taxon>
        <taxon>Metazoa</taxon>
        <taxon>Ecdysozoa</taxon>
        <taxon>Arthropoda</taxon>
        <taxon>Hexapoda</taxon>
        <taxon>Insecta</taxon>
        <taxon>Pterygota</taxon>
        <taxon>Neoptera</taxon>
        <taxon>Endopterygota</taxon>
        <taxon>Coleoptera</taxon>
        <taxon>Polyphaga</taxon>
        <taxon>Cucujiformia</taxon>
        <taxon>Chrysomeloidea</taxon>
        <taxon>Cerambycidae</taxon>
        <taxon>Lamiinae</taxon>
        <taxon>Acanthocinini</taxon>
        <taxon>Exocentrus</taxon>
    </lineage>
</organism>
<dbReference type="InterPro" id="IPR048366">
    <property type="entry name" value="TNP-like_GBD"/>
</dbReference>
<gene>
    <name evidence="4" type="ORF">NQ315_008767</name>
</gene>
<dbReference type="EMBL" id="JANEYG010000095">
    <property type="protein sequence ID" value="KAJ8913375.1"/>
    <property type="molecule type" value="Genomic_DNA"/>
</dbReference>
<feature type="compositionally biased region" description="Low complexity" evidence="1">
    <location>
        <begin position="636"/>
        <end position="646"/>
    </location>
</feature>
<name>A0AAV8VH24_9CUCU</name>
<feature type="region of interest" description="Disordered" evidence="1">
    <location>
        <begin position="23"/>
        <end position="103"/>
    </location>
</feature>
<proteinExistence type="predicted"/>
<dbReference type="AlphaFoldDB" id="A0AAV8VH24"/>
<feature type="domain" description="Transposable element P transposase-like RNase H" evidence="2">
    <location>
        <begin position="232"/>
        <end position="340"/>
    </location>
</feature>
<sequence length="750" mass="85208">MNNSYPFIGVGDVILQLAGSLGEPSSQHTLNEIEPSSSLGHSSFGHTPNESNDTPQRMLQTPSRELCEQDVPSTSSESYIDGSQARPDHRKRAQLPKQGQKPRRILKDIGVTSSKLLTPRKKILYGEVKALQTKLRRNVIAKKNFRRRLFESERFSDIAVDLSRLHKAAQIFFQLQLREAGKLPKQHRFTQKEKILCLALYKKSPKMYKFLSIMFVLPSKATLNKLLNVITFEPGINEHVFRTLEKTGRNMSQPEKYVSIIFDEMAITPALSFNEKKGYIEGFQDLGGEERSSDFADHVIVFMVRGIMKNFKQPIFYGFTKDGGAKWPQIKQILTVVIKKKQRGYLYTVMKNIDLDFFEVNGRRIYPIFDPPHLLKGLRNNFIDKSIHFVKDSEIKTAKWEHIQRLYECDSGPGAPGEFRTLNHLTDEHIYAGKMRKMKVKFAAQIFSSRLASTLRLVSAVGQNEILGPGNPLDTAQLLLFVDKMFDSVNGSTKNPRKGKVFRCGISQESPHVSFWKEEALPMLHSMEYAQRGSRDHKKPPSLVNWEFTLRNIIRIWEELNRTILGKLGHTGGRYTNPCADAFVGAYKSLLVNNLITKHSDNFNCEEDQCENILQDLKNFLTDSTEMSPPPELEITDVSGGSSSVTSTATYTTSRATASGQTLSNMANQYVAGFVLKKIKSKVHNCKCCNENLYSSENDVANRLILEREYGGAWAKRLCYPSTQFVNLFNSICHMSDYSKTVPQKMHLKI</sequence>
<dbReference type="Pfam" id="PF21787">
    <property type="entry name" value="TNP-like_RNaseH_N"/>
    <property type="match status" value="1"/>
</dbReference>
<reference evidence="4 5" key="1">
    <citation type="journal article" date="2023" name="Insect Mol. Biol.">
        <title>Genome sequencing provides insights into the evolution of gene families encoding plant cell wall-degrading enzymes in longhorned beetles.</title>
        <authorList>
            <person name="Shin N.R."/>
            <person name="Okamura Y."/>
            <person name="Kirsch R."/>
            <person name="Pauchet Y."/>
        </authorList>
    </citation>
    <scope>NUCLEOTIDE SEQUENCE [LARGE SCALE GENOMIC DNA]</scope>
    <source>
        <tissue evidence="4">Midgut</tissue>
    </source>
</reference>
<evidence type="ECO:0008006" key="6">
    <source>
        <dbReference type="Google" id="ProtNLM"/>
    </source>
</evidence>
<dbReference type="InterPro" id="IPR048365">
    <property type="entry name" value="TNP-like_RNaseH_N"/>
</dbReference>
<evidence type="ECO:0000313" key="4">
    <source>
        <dbReference type="EMBL" id="KAJ8913375.1"/>
    </source>
</evidence>
<evidence type="ECO:0000313" key="5">
    <source>
        <dbReference type="Proteomes" id="UP001159042"/>
    </source>
</evidence>
<accession>A0AAV8VH24</accession>
<feature type="region of interest" description="Disordered" evidence="1">
    <location>
        <begin position="625"/>
        <end position="646"/>
    </location>
</feature>
<dbReference type="Pfam" id="PF21788">
    <property type="entry name" value="TNP-like_GBD"/>
    <property type="match status" value="1"/>
</dbReference>
<protein>
    <recommendedName>
        <fullName evidence="6">Transposase</fullName>
    </recommendedName>
</protein>
<comment type="caution">
    <text evidence="4">The sequence shown here is derived from an EMBL/GenBank/DDBJ whole genome shotgun (WGS) entry which is preliminary data.</text>
</comment>
<evidence type="ECO:0000256" key="1">
    <source>
        <dbReference type="SAM" id="MobiDB-lite"/>
    </source>
</evidence>